<organism evidence="2 3">
    <name type="scientific">Heterobasidion irregulare (strain TC 32-1)</name>
    <dbReference type="NCBI Taxonomy" id="747525"/>
    <lineage>
        <taxon>Eukaryota</taxon>
        <taxon>Fungi</taxon>
        <taxon>Dikarya</taxon>
        <taxon>Basidiomycota</taxon>
        <taxon>Agaricomycotina</taxon>
        <taxon>Agaricomycetes</taxon>
        <taxon>Russulales</taxon>
        <taxon>Bondarzewiaceae</taxon>
        <taxon>Heterobasidion</taxon>
        <taxon>Heterobasidion annosum species complex</taxon>
    </lineage>
</organism>
<dbReference type="RefSeq" id="XP_009547513.1">
    <property type="nucleotide sequence ID" value="XM_009549218.1"/>
</dbReference>
<evidence type="ECO:0000313" key="2">
    <source>
        <dbReference type="EMBL" id="ETW80812.1"/>
    </source>
</evidence>
<name>W4K4T7_HETIT</name>
<accession>W4K4T7</accession>
<dbReference type="HOGENOM" id="CLU_006273_0_0_1"/>
<dbReference type="eggNOG" id="ENOG502QQ9Z">
    <property type="taxonomic scope" value="Eukaryota"/>
</dbReference>
<dbReference type="AlphaFoldDB" id="W4K4T7"/>
<keyword evidence="1" id="KW-0472">Membrane</keyword>
<gene>
    <name evidence="2" type="ORF">HETIRDRAFT_476513</name>
</gene>
<evidence type="ECO:0000256" key="1">
    <source>
        <dbReference type="SAM" id="Phobius"/>
    </source>
</evidence>
<feature type="transmembrane region" description="Helical" evidence="1">
    <location>
        <begin position="24"/>
        <end position="41"/>
    </location>
</feature>
<dbReference type="GeneID" id="20677697"/>
<dbReference type="InParanoid" id="W4K4T7"/>
<keyword evidence="1" id="KW-1133">Transmembrane helix</keyword>
<dbReference type="InterPro" id="IPR032466">
    <property type="entry name" value="Metal_Hydrolase"/>
</dbReference>
<evidence type="ECO:0000313" key="3">
    <source>
        <dbReference type="Proteomes" id="UP000030671"/>
    </source>
</evidence>
<proteinExistence type="predicted"/>
<dbReference type="KEGG" id="hir:HETIRDRAFT_476513"/>
<dbReference type="GO" id="GO:0004038">
    <property type="term" value="F:allantoinase activity"/>
    <property type="evidence" value="ECO:0007669"/>
    <property type="project" value="TreeGrafter"/>
</dbReference>
<dbReference type="InterPro" id="IPR011059">
    <property type="entry name" value="Metal-dep_hydrolase_composite"/>
</dbReference>
<dbReference type="SUPFAM" id="SSF51338">
    <property type="entry name" value="Composite domain of metallo-dependent hydrolases"/>
    <property type="match status" value="1"/>
</dbReference>
<dbReference type="Gene3D" id="3.20.20.140">
    <property type="entry name" value="Metal-dependent hydrolases"/>
    <property type="match status" value="2"/>
</dbReference>
<dbReference type="PANTHER" id="PTHR43668:SF5">
    <property type="entry name" value="AMIDOHYDROLASE 3 DOMAIN-CONTAINING PROTEIN"/>
    <property type="match status" value="1"/>
</dbReference>
<dbReference type="GO" id="GO:0006145">
    <property type="term" value="P:purine nucleobase catabolic process"/>
    <property type="evidence" value="ECO:0007669"/>
    <property type="project" value="TreeGrafter"/>
</dbReference>
<reference evidence="2 3" key="1">
    <citation type="journal article" date="2012" name="New Phytol.">
        <title>Insight into trade-off between wood decay and parasitism from the genome of a fungal forest pathogen.</title>
        <authorList>
            <person name="Olson A."/>
            <person name="Aerts A."/>
            <person name="Asiegbu F."/>
            <person name="Belbahri L."/>
            <person name="Bouzid O."/>
            <person name="Broberg A."/>
            <person name="Canback B."/>
            <person name="Coutinho P.M."/>
            <person name="Cullen D."/>
            <person name="Dalman K."/>
            <person name="Deflorio G."/>
            <person name="van Diepen L.T."/>
            <person name="Dunand C."/>
            <person name="Duplessis S."/>
            <person name="Durling M."/>
            <person name="Gonthier P."/>
            <person name="Grimwood J."/>
            <person name="Fossdal C.G."/>
            <person name="Hansson D."/>
            <person name="Henrissat B."/>
            <person name="Hietala A."/>
            <person name="Himmelstrand K."/>
            <person name="Hoffmeister D."/>
            <person name="Hogberg N."/>
            <person name="James T.Y."/>
            <person name="Karlsson M."/>
            <person name="Kohler A."/>
            <person name="Kues U."/>
            <person name="Lee Y.H."/>
            <person name="Lin Y.C."/>
            <person name="Lind M."/>
            <person name="Lindquist E."/>
            <person name="Lombard V."/>
            <person name="Lucas S."/>
            <person name="Lunden K."/>
            <person name="Morin E."/>
            <person name="Murat C."/>
            <person name="Park J."/>
            <person name="Raffaello T."/>
            <person name="Rouze P."/>
            <person name="Salamov A."/>
            <person name="Schmutz J."/>
            <person name="Solheim H."/>
            <person name="Stahlberg J."/>
            <person name="Velez H."/>
            <person name="de Vries R.P."/>
            <person name="Wiebenga A."/>
            <person name="Woodward S."/>
            <person name="Yakovlev I."/>
            <person name="Garbelotto M."/>
            <person name="Martin F."/>
            <person name="Grigoriev I.V."/>
            <person name="Stenlid J."/>
        </authorList>
    </citation>
    <scope>NUCLEOTIDE SEQUENCE [LARGE SCALE GENOMIC DNA]</scope>
    <source>
        <strain evidence="2 3">TC 32-1</strain>
    </source>
</reference>
<dbReference type="InterPro" id="IPR050138">
    <property type="entry name" value="DHOase/Allantoinase_Hydrolase"/>
</dbReference>
<dbReference type="SUPFAM" id="SSF51556">
    <property type="entry name" value="Metallo-dependent hydrolases"/>
    <property type="match status" value="1"/>
</dbReference>
<protein>
    <submittedName>
        <fullName evidence="2">Uncharacterized protein</fullName>
    </submittedName>
</protein>
<dbReference type="Proteomes" id="UP000030671">
    <property type="component" value="Unassembled WGS sequence"/>
</dbReference>
<keyword evidence="1" id="KW-0812">Transmembrane</keyword>
<dbReference type="PANTHER" id="PTHR43668">
    <property type="entry name" value="ALLANTOINASE"/>
    <property type="match status" value="1"/>
</dbReference>
<dbReference type="OrthoDB" id="10258955at2759"/>
<dbReference type="EMBL" id="KI925459">
    <property type="protein sequence ID" value="ETW80812.1"/>
    <property type="molecule type" value="Genomic_DNA"/>
</dbReference>
<sequence>MDDKLSLPTVASPRPPQHRRRRRTGFLALLAILASAHFFLLSHTTYTPVASVPIHAQATLARCRALSDTPGPAFDFHKREASDRFVPGTKPTLIRNARIWTGADNGTEVLKGDIYLSKGIIRGVGHLGRLTQELLLRDEIDVVDVKGAWVTPGIVDPHSHLGDASSPALEGASGDDNSIKGPILPWMRSLDGLNTHDDSYALSIAGGVTTALVLPGSANAIGGQAFTIKLRKTAERSPTAMLLEPPHDINGTRNAAGPLRWRQMKHACGENPSRVYDGTRMDTFWAFRQAYDKARQIKVQQDAYCDRALAGQWSELGDFPDDLQWEALVDVLRGRVRVQTHCYEAVDLDDLIRLSNEFKFPIAAVHHASEAYLVPDVLKRAYGGGHPPAVALFATNGRYKREAYRASAFAPRILSQNGLKVVMKSDHPVLNSRYLLYEAQQAHYYGLAENLAIAAVTSHAAQVIGMDHRIGYVQEGESNLVVWDSHPLALGATPAQVYIDGIPQLDAPFVVRKPSAYQASPLTPNFDKEAADALKYEGLPPLLPTEAEADVVLFTNVSSVIAREGSELQEMFASKSAGETGVVLVKNGKMLCYGAHGSCVIADHHVGGPRPRTVDLRGGAISPGLISYGSPLGLQEIDQEPSTGDGYVYDPLTGTTPKILDDAAVRAVDGLQFAGRSALLAYRAGVTRGISAPSHRRFFSGFGTAFSLGARHRLEDGAVVQEETALHVAVRHFGSTPSISTQIATLRRLLLAWPEDDDVSGMGMAARFAAVAQGKFLIVVEAESADVIATLIVLKREVEEKTGARIRMTIAGATEAHLLAKELAAAKIGVVLVPSRPFPATWEQKRILPGPPLSRESAISLLLDQGVTVGIGIEESWSAQNTRFDVAWAALEADGRISKTQALALASTNLEKLLGIDDGGWSSAPDLVATAGGDLLQFESKVVAVISSGRGVVDLF</sequence>
<dbReference type="GO" id="GO:0005737">
    <property type="term" value="C:cytoplasm"/>
    <property type="evidence" value="ECO:0007669"/>
    <property type="project" value="TreeGrafter"/>
</dbReference>
<keyword evidence="3" id="KW-1185">Reference proteome</keyword>